<comment type="caution">
    <text evidence="2">The sequence shown here is derived from an EMBL/GenBank/DDBJ whole genome shotgun (WGS) entry which is preliminary data.</text>
</comment>
<organism evidence="2 3">
    <name type="scientific">Desulforhabdus amnigena</name>
    <dbReference type="NCBI Taxonomy" id="40218"/>
    <lineage>
        <taxon>Bacteria</taxon>
        <taxon>Pseudomonadati</taxon>
        <taxon>Thermodesulfobacteriota</taxon>
        <taxon>Syntrophobacteria</taxon>
        <taxon>Syntrophobacterales</taxon>
        <taxon>Syntrophobacteraceae</taxon>
        <taxon>Desulforhabdus</taxon>
    </lineage>
</organism>
<dbReference type="GO" id="GO:1902660">
    <property type="term" value="P:negative regulation of glucose mediated signaling pathway"/>
    <property type="evidence" value="ECO:0007669"/>
    <property type="project" value="TreeGrafter"/>
</dbReference>
<dbReference type="PRINTS" id="PR00388">
    <property type="entry name" value="PDIESTERASE2"/>
</dbReference>
<keyword evidence="3" id="KW-1185">Reference proteome</keyword>
<dbReference type="GO" id="GO:0006198">
    <property type="term" value="P:cAMP catabolic process"/>
    <property type="evidence" value="ECO:0007669"/>
    <property type="project" value="InterPro"/>
</dbReference>
<dbReference type="InterPro" id="IPR036866">
    <property type="entry name" value="RibonucZ/Hydroxyglut_hydro"/>
</dbReference>
<protein>
    <submittedName>
        <fullName evidence="2">cAMP phosphodiesterase class-II:metallo-beta-lactamase superfamily protein</fullName>
    </submittedName>
</protein>
<dbReference type="Pfam" id="PF12706">
    <property type="entry name" value="Lactamase_B_2"/>
    <property type="match status" value="1"/>
</dbReference>
<feature type="domain" description="Metallo-beta-lactamase" evidence="1">
    <location>
        <begin position="7"/>
        <end position="208"/>
    </location>
</feature>
<dbReference type="EMBL" id="BSDR01000001">
    <property type="protein sequence ID" value="GLI33652.1"/>
    <property type="molecule type" value="Genomic_DNA"/>
</dbReference>
<dbReference type="Gene3D" id="3.60.15.10">
    <property type="entry name" value="Ribonuclease Z/Hydroxyacylglutathione hydrolase-like"/>
    <property type="match status" value="1"/>
</dbReference>
<gene>
    <name evidence="2" type="ORF">DAMNIGENAA_10850</name>
</gene>
<dbReference type="InterPro" id="IPR000396">
    <property type="entry name" value="Pdiesterase2"/>
</dbReference>
<dbReference type="CDD" id="cd07735">
    <property type="entry name" value="class_II_PDE_MBL-fold"/>
    <property type="match status" value="1"/>
</dbReference>
<dbReference type="PANTHER" id="PTHR28283:SF1">
    <property type="entry name" value="3',5'-CYCLIC-NUCLEOTIDE PHOSPHODIESTERASE 1"/>
    <property type="match status" value="1"/>
</dbReference>
<dbReference type="SUPFAM" id="SSF56281">
    <property type="entry name" value="Metallo-hydrolase/oxidoreductase"/>
    <property type="match status" value="1"/>
</dbReference>
<dbReference type="PANTHER" id="PTHR28283">
    <property type="entry name" value="3',5'-CYCLIC-NUCLEOTIDE PHOSPHODIESTERASE 1"/>
    <property type="match status" value="1"/>
</dbReference>
<dbReference type="SMART" id="SM00849">
    <property type="entry name" value="Lactamase_B"/>
    <property type="match status" value="1"/>
</dbReference>
<dbReference type="GO" id="GO:0004115">
    <property type="term" value="F:3',5'-cyclic-AMP phosphodiesterase activity"/>
    <property type="evidence" value="ECO:0007669"/>
    <property type="project" value="InterPro"/>
</dbReference>
<dbReference type="RefSeq" id="WP_281792776.1">
    <property type="nucleotide sequence ID" value="NZ_BSDR01000001.1"/>
</dbReference>
<reference evidence="2" key="1">
    <citation type="submission" date="2022-12" db="EMBL/GenBank/DDBJ databases">
        <title>Reference genome sequencing for broad-spectrum identification of bacterial and archaeal isolates by mass spectrometry.</title>
        <authorList>
            <person name="Sekiguchi Y."/>
            <person name="Tourlousse D.M."/>
        </authorList>
    </citation>
    <scope>NUCLEOTIDE SEQUENCE</scope>
    <source>
        <strain evidence="2">ASRB1</strain>
    </source>
</reference>
<dbReference type="AlphaFoldDB" id="A0A9W6D0A5"/>
<evidence type="ECO:0000313" key="3">
    <source>
        <dbReference type="Proteomes" id="UP001144372"/>
    </source>
</evidence>
<proteinExistence type="predicted"/>
<accession>A0A9W6D0A5</accession>
<evidence type="ECO:0000259" key="1">
    <source>
        <dbReference type="SMART" id="SM00849"/>
    </source>
</evidence>
<dbReference type="GO" id="GO:0047555">
    <property type="term" value="F:3',5'-cyclic-GMP phosphodiesterase activity"/>
    <property type="evidence" value="ECO:0007669"/>
    <property type="project" value="TreeGrafter"/>
</dbReference>
<dbReference type="Proteomes" id="UP001144372">
    <property type="component" value="Unassembled WGS sequence"/>
</dbReference>
<dbReference type="InterPro" id="IPR001279">
    <property type="entry name" value="Metallo-B-lactamas"/>
</dbReference>
<evidence type="ECO:0000313" key="2">
    <source>
        <dbReference type="EMBL" id="GLI33652.1"/>
    </source>
</evidence>
<sequence>MKIRVLGASGSEVPGHNSPAFLVDEFLLMDAGTISLSLDRDSQCKITHIFLTHAHLDHIKGIPFLVDNIVSTNQACALTILSGKEVLKDLKKHLFNNRIWPDFSRLPKHDAPVMRYQEISTRNFIEVHGYRIYSTPVHHSVPAYGYMIEDPEGNAVLYTGDTGPTEKIWTRMRKHNVKALITEVSFPDELEELARVSGHLTPSLLKGEIQKMPVLPARIYISHLKLHYKHLIEKQLATVDAPPIVLLKDNMLLYV</sequence>
<name>A0A9W6D0A5_9BACT</name>